<evidence type="ECO:0000259" key="4">
    <source>
        <dbReference type="Pfam" id="PF13439"/>
    </source>
</evidence>
<dbReference type="AlphaFoldDB" id="A0A1M5ZZB6"/>
<sequence>MKSILMISLHGYVGANPELGKPDTGGQVVYVLELAERFSRLGKKVDLVTRQFENQPEYDHVDENYSVWRIPFGGKNFIRKEDMHDHLKKFVTNCLASIKKEGKKYDVVYSHYWDAGFAGQKIAEELGISHVHTPHSVGWWKQHTMGSDMDEKVMEKTYRFKERIRKEYFIYQMCNHIIATTIPQVDLLTKQYDVLPKNCTMIPPGIDENRFFPVPTKENDKIRIKYDIHPTDILTLGRMAHNKGYDLLIQSLPTVFELCPEARLVAAIGSDKSDQDDEGVAKLKKLATELGVMDKIKWKNYIADEDLANVYRSANIFAMPSRYEPFGMVAIEAMACGTPSVITVHGGLYDLIDFGNQALFADPHRPLEFGAMMSMPLLYPKMRNELSVEGARFARRNFGWTGIAKRMIEVFKSSINQRTMESNLFY</sequence>
<evidence type="ECO:0000313" key="5">
    <source>
        <dbReference type="EMBL" id="SHI29604.1"/>
    </source>
</evidence>
<dbReference type="OrthoDB" id="9801609at2"/>
<name>A0A1M5ZZB6_9FLAO</name>
<dbReference type="Proteomes" id="UP000184396">
    <property type="component" value="Unassembled WGS sequence"/>
</dbReference>
<evidence type="ECO:0000256" key="1">
    <source>
        <dbReference type="ARBA" id="ARBA00022676"/>
    </source>
</evidence>
<dbReference type="PANTHER" id="PTHR12526">
    <property type="entry name" value="GLYCOSYLTRANSFERASE"/>
    <property type="match status" value="1"/>
</dbReference>
<reference evidence="5 6" key="1">
    <citation type="submission" date="2016-11" db="EMBL/GenBank/DDBJ databases">
        <authorList>
            <person name="Jaros S."/>
            <person name="Januszkiewicz K."/>
            <person name="Wedrychowicz H."/>
        </authorList>
    </citation>
    <scope>NUCLEOTIDE SEQUENCE [LARGE SCALE GENOMIC DNA]</scope>
    <source>
        <strain evidence="5 6">CGMCC 1.12213</strain>
    </source>
</reference>
<dbReference type="PANTHER" id="PTHR12526:SF510">
    <property type="entry name" value="D-INOSITOL 3-PHOSPHATE GLYCOSYLTRANSFERASE"/>
    <property type="match status" value="1"/>
</dbReference>
<dbReference type="InterPro" id="IPR001296">
    <property type="entry name" value="Glyco_trans_1"/>
</dbReference>
<protein>
    <submittedName>
        <fullName evidence="5">Mannosylfructose-phosphate synthase</fullName>
    </submittedName>
</protein>
<dbReference type="Pfam" id="PF00534">
    <property type="entry name" value="Glycos_transf_1"/>
    <property type="match status" value="1"/>
</dbReference>
<dbReference type="Pfam" id="PF13439">
    <property type="entry name" value="Glyco_transf_4"/>
    <property type="match status" value="1"/>
</dbReference>
<dbReference type="STRING" id="1178825.SAMN05216261_0090"/>
<dbReference type="GO" id="GO:0016757">
    <property type="term" value="F:glycosyltransferase activity"/>
    <property type="evidence" value="ECO:0007669"/>
    <property type="project" value="UniProtKB-KW"/>
</dbReference>
<dbReference type="EMBL" id="FQYK01000001">
    <property type="protein sequence ID" value="SHI29604.1"/>
    <property type="molecule type" value="Genomic_DNA"/>
</dbReference>
<keyword evidence="6" id="KW-1185">Reference proteome</keyword>
<dbReference type="Gene3D" id="3.40.50.2000">
    <property type="entry name" value="Glycogen Phosphorylase B"/>
    <property type="match status" value="2"/>
</dbReference>
<feature type="domain" description="Glycosyl transferase family 1" evidence="3">
    <location>
        <begin position="229"/>
        <end position="385"/>
    </location>
</feature>
<dbReference type="RefSeq" id="WP_019387072.1">
    <property type="nucleotide sequence ID" value="NZ_ALIH01000004.1"/>
</dbReference>
<feature type="domain" description="Glycosyltransferase subfamily 4-like N-terminal" evidence="4">
    <location>
        <begin position="25"/>
        <end position="210"/>
    </location>
</feature>
<evidence type="ECO:0000256" key="2">
    <source>
        <dbReference type="ARBA" id="ARBA00022679"/>
    </source>
</evidence>
<evidence type="ECO:0000259" key="3">
    <source>
        <dbReference type="Pfam" id="PF00534"/>
    </source>
</evidence>
<accession>A0A1M5ZZB6</accession>
<proteinExistence type="predicted"/>
<evidence type="ECO:0000313" key="6">
    <source>
        <dbReference type="Proteomes" id="UP000184396"/>
    </source>
</evidence>
<organism evidence="5 6">
    <name type="scientific">Algibacter luteus</name>
    <dbReference type="NCBI Taxonomy" id="1178825"/>
    <lineage>
        <taxon>Bacteria</taxon>
        <taxon>Pseudomonadati</taxon>
        <taxon>Bacteroidota</taxon>
        <taxon>Flavobacteriia</taxon>
        <taxon>Flavobacteriales</taxon>
        <taxon>Flavobacteriaceae</taxon>
        <taxon>Algibacter</taxon>
    </lineage>
</organism>
<dbReference type="InterPro" id="IPR028098">
    <property type="entry name" value="Glyco_trans_4-like_N"/>
</dbReference>
<dbReference type="eggNOG" id="COG0438">
    <property type="taxonomic scope" value="Bacteria"/>
</dbReference>
<keyword evidence="1" id="KW-0328">Glycosyltransferase</keyword>
<dbReference type="SUPFAM" id="SSF53756">
    <property type="entry name" value="UDP-Glycosyltransferase/glycogen phosphorylase"/>
    <property type="match status" value="1"/>
</dbReference>
<gene>
    <name evidence="5" type="ORF">SAMN05216261_0090</name>
</gene>
<keyword evidence="2" id="KW-0808">Transferase</keyword>